<name>A0ABW3XPI2_9ACTN</name>
<comment type="caution">
    <text evidence="2">The sequence shown here is derived from an EMBL/GenBank/DDBJ whole genome shotgun (WGS) entry which is preliminary data.</text>
</comment>
<dbReference type="Proteomes" id="UP001597058">
    <property type="component" value="Unassembled WGS sequence"/>
</dbReference>
<feature type="region of interest" description="Disordered" evidence="1">
    <location>
        <begin position="115"/>
        <end position="138"/>
    </location>
</feature>
<accession>A0ABW3XPI2</accession>
<evidence type="ECO:0000313" key="3">
    <source>
        <dbReference type="Proteomes" id="UP001597058"/>
    </source>
</evidence>
<reference evidence="3" key="1">
    <citation type="journal article" date="2019" name="Int. J. Syst. Evol. Microbiol.">
        <title>The Global Catalogue of Microorganisms (GCM) 10K type strain sequencing project: providing services to taxonomists for standard genome sequencing and annotation.</title>
        <authorList>
            <consortium name="The Broad Institute Genomics Platform"/>
            <consortium name="The Broad Institute Genome Sequencing Center for Infectious Disease"/>
            <person name="Wu L."/>
            <person name="Ma J."/>
        </authorList>
    </citation>
    <scope>NUCLEOTIDE SEQUENCE [LARGE SCALE GENOMIC DNA]</scope>
    <source>
        <strain evidence="3">CGMCC 4.7020</strain>
    </source>
</reference>
<protein>
    <submittedName>
        <fullName evidence="2">Uncharacterized protein</fullName>
    </submittedName>
</protein>
<organism evidence="2 3">
    <name type="scientific">Streptomyces kaempferi</name>
    <dbReference type="NCBI Taxonomy" id="333725"/>
    <lineage>
        <taxon>Bacteria</taxon>
        <taxon>Bacillati</taxon>
        <taxon>Actinomycetota</taxon>
        <taxon>Actinomycetes</taxon>
        <taxon>Kitasatosporales</taxon>
        <taxon>Streptomycetaceae</taxon>
        <taxon>Streptomyces</taxon>
    </lineage>
</organism>
<keyword evidence="3" id="KW-1185">Reference proteome</keyword>
<sequence>MDQARAAGKFTPVHDAWWEATSLAHGDAVGTRAVIEVLLLHRHMSHDHVVAGIAAALQAGALTSDAVALEARRAAEREGLGEAGPDTALGRIASPVISLTERRLAALPRDSRPLPSVAAYDQLPPSPSSAPLRVPTPP</sequence>
<evidence type="ECO:0000256" key="1">
    <source>
        <dbReference type="SAM" id="MobiDB-lite"/>
    </source>
</evidence>
<feature type="compositionally biased region" description="Pro residues" evidence="1">
    <location>
        <begin position="124"/>
        <end position="138"/>
    </location>
</feature>
<dbReference type="RefSeq" id="WP_381329826.1">
    <property type="nucleotide sequence ID" value="NZ_JBHTMM010000055.1"/>
</dbReference>
<proteinExistence type="predicted"/>
<dbReference type="EMBL" id="JBHTMM010000055">
    <property type="protein sequence ID" value="MFD1310525.1"/>
    <property type="molecule type" value="Genomic_DNA"/>
</dbReference>
<gene>
    <name evidence="2" type="ORF">ACFQ5X_32405</name>
</gene>
<evidence type="ECO:0000313" key="2">
    <source>
        <dbReference type="EMBL" id="MFD1310525.1"/>
    </source>
</evidence>